<dbReference type="AlphaFoldDB" id="A0A6C0P4R1"/>
<keyword evidence="3 10" id="KW-0032">Aminotransferase</keyword>
<gene>
    <name evidence="10" type="ORF">GZH47_23885</name>
</gene>
<comment type="cofactor">
    <cofactor evidence="1">
        <name>pyridoxal 5'-phosphate</name>
        <dbReference type="ChEBI" id="CHEBI:597326"/>
    </cofactor>
</comment>
<dbReference type="Gene3D" id="3.40.640.10">
    <property type="entry name" value="Type I PLP-dependent aspartate aminotransferase-like (Major domain)"/>
    <property type="match status" value="1"/>
</dbReference>
<dbReference type="Proteomes" id="UP000479114">
    <property type="component" value="Chromosome"/>
</dbReference>
<evidence type="ECO:0000313" key="10">
    <source>
        <dbReference type="EMBL" id="QHW33534.1"/>
    </source>
</evidence>
<protein>
    <submittedName>
        <fullName evidence="10">PLP-dependent aminotransferase family protein</fullName>
    </submittedName>
</protein>
<evidence type="ECO:0000256" key="8">
    <source>
        <dbReference type="SAM" id="MobiDB-lite"/>
    </source>
</evidence>
<dbReference type="PANTHER" id="PTHR46577">
    <property type="entry name" value="HTH-TYPE TRANSCRIPTIONAL REGULATORY PROTEIN GABR"/>
    <property type="match status" value="1"/>
</dbReference>
<keyword evidence="11" id="KW-1185">Reference proteome</keyword>
<keyword evidence="5" id="KW-0805">Transcription regulation</keyword>
<dbReference type="PANTHER" id="PTHR46577:SF1">
    <property type="entry name" value="HTH-TYPE TRANSCRIPTIONAL REGULATORY PROTEIN GABR"/>
    <property type="match status" value="1"/>
</dbReference>
<evidence type="ECO:0000256" key="2">
    <source>
        <dbReference type="ARBA" id="ARBA00005384"/>
    </source>
</evidence>
<name>A0A6C0P4R1_9BACL</name>
<evidence type="ECO:0000256" key="7">
    <source>
        <dbReference type="ARBA" id="ARBA00023163"/>
    </source>
</evidence>
<feature type="compositionally biased region" description="Low complexity" evidence="8">
    <location>
        <begin position="120"/>
        <end position="145"/>
    </location>
</feature>
<dbReference type="SUPFAM" id="SSF53383">
    <property type="entry name" value="PLP-dependent transferases"/>
    <property type="match status" value="1"/>
</dbReference>
<dbReference type="SUPFAM" id="SSF46785">
    <property type="entry name" value="Winged helix' DNA-binding domain"/>
    <property type="match status" value="1"/>
</dbReference>
<evidence type="ECO:0000256" key="6">
    <source>
        <dbReference type="ARBA" id="ARBA00023125"/>
    </source>
</evidence>
<comment type="similarity">
    <text evidence="2">In the C-terminal section; belongs to the class-I pyridoxal-phosphate-dependent aminotransferase family.</text>
</comment>
<dbReference type="Gene3D" id="1.10.10.10">
    <property type="entry name" value="Winged helix-like DNA-binding domain superfamily/Winged helix DNA-binding domain"/>
    <property type="match status" value="1"/>
</dbReference>
<keyword evidence="4" id="KW-0663">Pyridoxal phosphate</keyword>
<evidence type="ECO:0000256" key="5">
    <source>
        <dbReference type="ARBA" id="ARBA00023015"/>
    </source>
</evidence>
<dbReference type="CDD" id="cd00609">
    <property type="entry name" value="AAT_like"/>
    <property type="match status" value="1"/>
</dbReference>
<dbReference type="SMART" id="SM00345">
    <property type="entry name" value="HTH_GNTR"/>
    <property type="match status" value="1"/>
</dbReference>
<dbReference type="Pfam" id="PF00392">
    <property type="entry name" value="GntR"/>
    <property type="match status" value="1"/>
</dbReference>
<dbReference type="CDD" id="cd07377">
    <property type="entry name" value="WHTH_GntR"/>
    <property type="match status" value="1"/>
</dbReference>
<feature type="region of interest" description="Disordered" evidence="8">
    <location>
        <begin position="109"/>
        <end position="157"/>
    </location>
</feature>
<organism evidence="10 11">
    <name type="scientific">Paenibacillus rhizovicinus</name>
    <dbReference type="NCBI Taxonomy" id="2704463"/>
    <lineage>
        <taxon>Bacteria</taxon>
        <taxon>Bacillati</taxon>
        <taxon>Bacillota</taxon>
        <taxon>Bacilli</taxon>
        <taxon>Bacillales</taxon>
        <taxon>Paenibacillaceae</taxon>
        <taxon>Paenibacillus</taxon>
    </lineage>
</organism>
<dbReference type="InterPro" id="IPR004839">
    <property type="entry name" value="Aminotransferase_I/II_large"/>
</dbReference>
<dbReference type="EMBL" id="CP048286">
    <property type="protein sequence ID" value="QHW33534.1"/>
    <property type="molecule type" value="Genomic_DNA"/>
</dbReference>
<feature type="compositionally biased region" description="Polar residues" evidence="8">
    <location>
        <begin position="109"/>
        <end position="118"/>
    </location>
</feature>
<evidence type="ECO:0000259" key="9">
    <source>
        <dbReference type="PROSITE" id="PS50949"/>
    </source>
</evidence>
<dbReference type="InterPro" id="IPR015421">
    <property type="entry name" value="PyrdxlP-dep_Trfase_major"/>
</dbReference>
<keyword evidence="6" id="KW-0238">DNA-binding</keyword>
<keyword evidence="7" id="KW-0804">Transcription</keyword>
<dbReference type="InterPro" id="IPR051446">
    <property type="entry name" value="HTH_trans_reg/aminotransferase"/>
</dbReference>
<accession>A0A6C0P4R1</accession>
<dbReference type="PROSITE" id="PS50949">
    <property type="entry name" value="HTH_GNTR"/>
    <property type="match status" value="1"/>
</dbReference>
<proteinExistence type="inferred from homology"/>
<evidence type="ECO:0000256" key="3">
    <source>
        <dbReference type="ARBA" id="ARBA00022576"/>
    </source>
</evidence>
<dbReference type="InterPro" id="IPR036388">
    <property type="entry name" value="WH-like_DNA-bd_sf"/>
</dbReference>
<dbReference type="InterPro" id="IPR036390">
    <property type="entry name" value="WH_DNA-bd_sf"/>
</dbReference>
<dbReference type="GO" id="GO:0008483">
    <property type="term" value="F:transaminase activity"/>
    <property type="evidence" value="ECO:0007669"/>
    <property type="project" value="UniProtKB-KW"/>
</dbReference>
<keyword evidence="10" id="KW-0808">Transferase</keyword>
<dbReference type="InterPro" id="IPR015424">
    <property type="entry name" value="PyrdxlP-dep_Trfase"/>
</dbReference>
<evidence type="ECO:0000313" key="11">
    <source>
        <dbReference type="Proteomes" id="UP000479114"/>
    </source>
</evidence>
<dbReference type="InterPro" id="IPR000524">
    <property type="entry name" value="Tscrpt_reg_HTH_GntR"/>
</dbReference>
<feature type="domain" description="HTH gntR-type" evidence="9">
    <location>
        <begin position="40"/>
        <end position="108"/>
    </location>
</feature>
<dbReference type="GO" id="GO:0003677">
    <property type="term" value="F:DNA binding"/>
    <property type="evidence" value="ECO:0007669"/>
    <property type="project" value="UniProtKB-KW"/>
</dbReference>
<sequence>MFKAYTNVDSLKRFRFHHYLEVRWRGGDVIDLALSFDADEPLYSQLYHQIRTQIQEGVLPDGMKLPSIRSLGRQLSISKTTIETAYHMLLEEGFVTGKERARMMVVNPNSKLNSIPGQSPSPSLSLSPNPSTSPKSNPKPNLNPNQYPGRSSETAADAVVQHEPITHSGAATIDFSLLTIDGDSFPVRIWKSVVGESLALHSESLHEYGDSQGEYSLRENLAHYLRQSRGVRCTPEQIVIGTGISSSIHLLSKLLGENLAVGIEHPGIAQVGRYFAQNRFQLVPFSIASTGDFVQEIARKRIHALYATPSHRPTGEPLPYAVRQQMLQWAYDNNGYIIEDDYDGELRLSGKPIPSLQGLDKNGTVIYLGSFSKVFTPALRMNYMVLPPRLAEQLCTIDAAFSCPSRMNQWAMDLFIARGHWYRHLRRMRKRYRFKHEALVRLINRHLPPDAVQVNSSGSGLHVELSIEAPVSAERLMELARREGVLVYGSQDPQSRLACGNPKIYMGFGGVKDDEMERGVRLLMKAWTSVLS</sequence>
<evidence type="ECO:0000256" key="1">
    <source>
        <dbReference type="ARBA" id="ARBA00001933"/>
    </source>
</evidence>
<dbReference type="KEGG" id="prz:GZH47_23885"/>
<dbReference type="Pfam" id="PF00155">
    <property type="entry name" value="Aminotran_1_2"/>
    <property type="match status" value="1"/>
</dbReference>
<dbReference type="GO" id="GO:0030170">
    <property type="term" value="F:pyridoxal phosphate binding"/>
    <property type="evidence" value="ECO:0007669"/>
    <property type="project" value="InterPro"/>
</dbReference>
<dbReference type="GO" id="GO:0003700">
    <property type="term" value="F:DNA-binding transcription factor activity"/>
    <property type="evidence" value="ECO:0007669"/>
    <property type="project" value="InterPro"/>
</dbReference>
<reference evidence="10 11" key="1">
    <citation type="submission" date="2020-02" db="EMBL/GenBank/DDBJ databases">
        <title>Paenibacillus sp. nov., isolated from rhizosphere soil of tomato.</title>
        <authorList>
            <person name="Weon H.-Y."/>
            <person name="Lee S.A."/>
        </authorList>
    </citation>
    <scope>NUCLEOTIDE SEQUENCE [LARGE SCALE GENOMIC DNA]</scope>
    <source>
        <strain evidence="10 11">14171R-81</strain>
    </source>
</reference>
<evidence type="ECO:0000256" key="4">
    <source>
        <dbReference type="ARBA" id="ARBA00022898"/>
    </source>
</evidence>